<dbReference type="GO" id="GO:0006567">
    <property type="term" value="P:L-threonine catabolic process"/>
    <property type="evidence" value="ECO:0007669"/>
    <property type="project" value="TreeGrafter"/>
</dbReference>
<organism evidence="5 6">
    <name type="scientific">Mycolicibacterium confluentis</name>
    <dbReference type="NCBI Taxonomy" id="28047"/>
    <lineage>
        <taxon>Bacteria</taxon>
        <taxon>Bacillati</taxon>
        <taxon>Actinomycetota</taxon>
        <taxon>Actinomycetes</taxon>
        <taxon>Mycobacteriales</taxon>
        <taxon>Mycobacteriaceae</taxon>
        <taxon>Mycolicibacterium</taxon>
    </lineage>
</organism>
<evidence type="ECO:0000256" key="3">
    <source>
        <dbReference type="ARBA" id="ARBA00023239"/>
    </source>
</evidence>
<sequence>MHESSAAAENLPALRCRECGTVVDVASLASTCTCGGLFDIDEGIPPAGVGLVDETRNSLWRYASALPVDCDDRISLGEGMTPLVRSRDLPNVRFKLDLLLPTLSFKDRGAVVLATLARRLGVESALTDSSGNAGTAAAAYLGRAQIPCRVFVPESTSPVKLAQMRAHGAEVVTVPGSRADTAAAAGRAAAVPGVFYASHVYHPYFMHGVKTFGYELWEQNGRRLPEVVVVPVGNGTLLLGAHLAFRELVAAGLAKMPTLVAVQARGCAPVAEAFGRGADAVTSATRSEPTVAEGIAISHPPRGAQILAAVRETGGTVVSVSDEQIVRARADLAEEGLYVEPTSAVCWAAVRAEARGGLLTSAEVVVPLCGAGAKSP</sequence>
<evidence type="ECO:0000256" key="2">
    <source>
        <dbReference type="ARBA" id="ARBA00022898"/>
    </source>
</evidence>
<keyword evidence="2" id="KW-0663">Pyridoxal phosphate</keyword>
<name>A0A7I7XWC2_9MYCO</name>
<dbReference type="EMBL" id="AP022612">
    <property type="protein sequence ID" value="BBZ33547.1"/>
    <property type="molecule type" value="Genomic_DNA"/>
</dbReference>
<gene>
    <name evidence="5" type="ORF">MCNF_21520</name>
</gene>
<dbReference type="AlphaFoldDB" id="A0A7I7XWC2"/>
<dbReference type="PANTHER" id="PTHR48078">
    <property type="entry name" value="THREONINE DEHYDRATASE, MITOCHONDRIAL-RELATED"/>
    <property type="match status" value="1"/>
</dbReference>
<dbReference type="Proteomes" id="UP000466931">
    <property type="component" value="Chromosome"/>
</dbReference>
<dbReference type="RefSeq" id="WP_234812821.1">
    <property type="nucleotide sequence ID" value="NZ_AP022612.1"/>
</dbReference>
<accession>A0A7I7XWC2</accession>
<protein>
    <submittedName>
        <fullName evidence="5">Threonine synthase</fullName>
    </submittedName>
</protein>
<dbReference type="PROSITE" id="PS00165">
    <property type="entry name" value="DEHYDRATASE_SER_THR"/>
    <property type="match status" value="1"/>
</dbReference>
<dbReference type="PANTHER" id="PTHR48078:SF6">
    <property type="entry name" value="L-THREONINE DEHYDRATASE CATABOLIC TDCB"/>
    <property type="match status" value="1"/>
</dbReference>
<dbReference type="GO" id="GO:0009097">
    <property type="term" value="P:isoleucine biosynthetic process"/>
    <property type="evidence" value="ECO:0007669"/>
    <property type="project" value="TreeGrafter"/>
</dbReference>
<evidence type="ECO:0000313" key="5">
    <source>
        <dbReference type="EMBL" id="BBZ33547.1"/>
    </source>
</evidence>
<feature type="domain" description="Tryptophan synthase beta chain-like PALP" evidence="4">
    <location>
        <begin position="74"/>
        <end position="370"/>
    </location>
</feature>
<comment type="cofactor">
    <cofactor evidence="1">
        <name>pyridoxal 5'-phosphate</name>
        <dbReference type="ChEBI" id="CHEBI:597326"/>
    </cofactor>
</comment>
<dbReference type="InterPro" id="IPR036052">
    <property type="entry name" value="TrpB-like_PALP_sf"/>
</dbReference>
<dbReference type="Pfam" id="PF00291">
    <property type="entry name" value="PALP"/>
    <property type="match status" value="1"/>
</dbReference>
<keyword evidence="3" id="KW-0456">Lyase</keyword>
<reference evidence="5" key="2">
    <citation type="submission" date="2020-02" db="EMBL/GenBank/DDBJ databases">
        <authorList>
            <person name="Matsumoto Y."/>
            <person name="Motooka D."/>
            <person name="Nakamura S."/>
        </authorList>
    </citation>
    <scope>NUCLEOTIDE SEQUENCE</scope>
    <source>
        <strain evidence="5">JCM 13671</strain>
    </source>
</reference>
<dbReference type="CDD" id="cd01563">
    <property type="entry name" value="Thr-synth_1"/>
    <property type="match status" value="1"/>
</dbReference>
<reference evidence="5" key="1">
    <citation type="journal article" date="2019" name="Emerg. Microbes Infect.">
        <title>Comprehensive subspecies identification of 175 nontuberculous mycobacteria species based on 7547 genomic profiles.</title>
        <authorList>
            <person name="Matsumoto Y."/>
            <person name="Kinjo T."/>
            <person name="Motooka D."/>
            <person name="Nabeya D."/>
            <person name="Jung N."/>
            <person name="Uechi K."/>
            <person name="Horii T."/>
            <person name="Iida T."/>
            <person name="Fujita J."/>
            <person name="Nakamura S."/>
        </authorList>
    </citation>
    <scope>NUCLEOTIDE SEQUENCE [LARGE SCALE GENOMIC DNA]</scope>
    <source>
        <strain evidence="5">JCM 13671</strain>
    </source>
</reference>
<keyword evidence="6" id="KW-1185">Reference proteome</keyword>
<dbReference type="SUPFAM" id="SSF53686">
    <property type="entry name" value="Tryptophan synthase beta subunit-like PLP-dependent enzymes"/>
    <property type="match status" value="1"/>
</dbReference>
<dbReference type="GO" id="GO:0004794">
    <property type="term" value="F:threonine deaminase activity"/>
    <property type="evidence" value="ECO:0007669"/>
    <property type="project" value="TreeGrafter"/>
</dbReference>
<proteinExistence type="predicted"/>
<dbReference type="GO" id="GO:0030170">
    <property type="term" value="F:pyridoxal phosphate binding"/>
    <property type="evidence" value="ECO:0007669"/>
    <property type="project" value="InterPro"/>
</dbReference>
<dbReference type="GO" id="GO:0006565">
    <property type="term" value="P:L-serine catabolic process"/>
    <property type="evidence" value="ECO:0007669"/>
    <property type="project" value="TreeGrafter"/>
</dbReference>
<evidence type="ECO:0000313" key="6">
    <source>
        <dbReference type="Proteomes" id="UP000466931"/>
    </source>
</evidence>
<evidence type="ECO:0000256" key="1">
    <source>
        <dbReference type="ARBA" id="ARBA00001933"/>
    </source>
</evidence>
<dbReference type="InterPro" id="IPR050147">
    <property type="entry name" value="Ser/Thr_Dehydratase"/>
</dbReference>
<dbReference type="Gene3D" id="3.40.50.1100">
    <property type="match status" value="2"/>
</dbReference>
<dbReference type="InterPro" id="IPR000634">
    <property type="entry name" value="Ser/Thr_deHydtase_PyrdxlP-BS"/>
</dbReference>
<dbReference type="InterPro" id="IPR001926">
    <property type="entry name" value="TrpB-like_PALP"/>
</dbReference>
<dbReference type="GO" id="GO:0003941">
    <property type="term" value="F:L-serine ammonia-lyase activity"/>
    <property type="evidence" value="ECO:0007669"/>
    <property type="project" value="TreeGrafter"/>
</dbReference>
<evidence type="ECO:0000259" key="4">
    <source>
        <dbReference type="Pfam" id="PF00291"/>
    </source>
</evidence>